<comment type="subcellular location">
    <subcellularLocation>
        <location evidence="1">Nucleus</location>
    </subcellularLocation>
</comment>
<evidence type="ECO:0000256" key="2">
    <source>
        <dbReference type="ARBA" id="ARBA00022723"/>
    </source>
</evidence>
<evidence type="ECO:0000256" key="3">
    <source>
        <dbReference type="ARBA" id="ARBA00022771"/>
    </source>
</evidence>
<dbReference type="InterPro" id="IPR001965">
    <property type="entry name" value="Znf_PHD"/>
</dbReference>
<keyword evidence="5" id="KW-0539">Nucleus</keyword>
<dbReference type="CDD" id="cd15532">
    <property type="entry name" value="PHD2_CHD_II"/>
    <property type="match status" value="1"/>
</dbReference>
<feature type="region of interest" description="Disordered" evidence="7">
    <location>
        <begin position="1244"/>
        <end position="1263"/>
    </location>
</feature>
<organism evidence="10 11">
    <name type="scientific">Panagrolaimus superbus</name>
    <dbReference type="NCBI Taxonomy" id="310955"/>
    <lineage>
        <taxon>Eukaryota</taxon>
        <taxon>Metazoa</taxon>
        <taxon>Ecdysozoa</taxon>
        <taxon>Nematoda</taxon>
        <taxon>Chromadorea</taxon>
        <taxon>Rhabditida</taxon>
        <taxon>Tylenchina</taxon>
        <taxon>Panagrolaimomorpha</taxon>
        <taxon>Panagrolaimoidea</taxon>
        <taxon>Panagrolaimidae</taxon>
        <taxon>Panagrolaimus</taxon>
    </lineage>
</organism>
<evidence type="ECO:0000256" key="4">
    <source>
        <dbReference type="ARBA" id="ARBA00022833"/>
    </source>
</evidence>
<dbReference type="GO" id="GO:0006357">
    <property type="term" value="P:regulation of transcription by RNA polymerase II"/>
    <property type="evidence" value="ECO:0007669"/>
    <property type="project" value="InterPro"/>
</dbReference>
<feature type="region of interest" description="Disordered" evidence="7">
    <location>
        <begin position="1066"/>
        <end position="1095"/>
    </location>
</feature>
<feature type="compositionally biased region" description="Basic residues" evidence="7">
    <location>
        <begin position="989"/>
        <end position="999"/>
    </location>
</feature>
<dbReference type="Proteomes" id="UP000887577">
    <property type="component" value="Unplaced"/>
</dbReference>
<dbReference type="WBParaSite" id="PSU_v2.g2548.t1">
    <property type="protein sequence ID" value="PSU_v2.g2548.t1"/>
    <property type="gene ID" value="PSU_v2.g2548"/>
</dbReference>
<evidence type="ECO:0000313" key="11">
    <source>
        <dbReference type="WBParaSite" id="PSU_v2.g2548.t1"/>
    </source>
</evidence>
<keyword evidence="2" id="KW-0479">Metal-binding</keyword>
<feature type="region of interest" description="Disordered" evidence="7">
    <location>
        <begin position="979"/>
        <end position="1001"/>
    </location>
</feature>
<dbReference type="Pfam" id="PF02791">
    <property type="entry name" value="DDT"/>
    <property type="match status" value="1"/>
</dbReference>
<dbReference type="GO" id="GO:0000978">
    <property type="term" value="F:RNA polymerase II cis-regulatory region sequence-specific DNA binding"/>
    <property type="evidence" value="ECO:0007669"/>
    <property type="project" value="TreeGrafter"/>
</dbReference>
<dbReference type="InterPro" id="IPR028941">
    <property type="entry name" value="WHIM2_dom"/>
</dbReference>
<dbReference type="PROSITE" id="PS50827">
    <property type="entry name" value="DDT"/>
    <property type="match status" value="1"/>
</dbReference>
<keyword evidence="4" id="KW-0862">Zinc</keyword>
<proteinExistence type="predicted"/>
<dbReference type="InterPro" id="IPR018501">
    <property type="entry name" value="DDT_dom"/>
</dbReference>
<feature type="compositionally biased region" description="Low complexity" evidence="7">
    <location>
        <begin position="979"/>
        <end position="988"/>
    </location>
</feature>
<dbReference type="PANTHER" id="PTHR45975">
    <property type="entry name" value="NUCLEOSOME-REMODELING FACTOR SUBUNIT BPTF"/>
    <property type="match status" value="1"/>
</dbReference>
<dbReference type="SUPFAM" id="SSF57903">
    <property type="entry name" value="FYVE/PHD zinc finger"/>
    <property type="match status" value="1"/>
</dbReference>
<dbReference type="InterPro" id="IPR038028">
    <property type="entry name" value="BPTF"/>
</dbReference>
<dbReference type="GO" id="GO:0008270">
    <property type="term" value="F:zinc ion binding"/>
    <property type="evidence" value="ECO:0007669"/>
    <property type="project" value="UniProtKB-KW"/>
</dbReference>
<dbReference type="InterPro" id="IPR059153">
    <property type="entry name" value="NSD_PHD-1st"/>
</dbReference>
<dbReference type="AlphaFoldDB" id="A0A914YSB8"/>
<dbReference type="Pfam" id="PF15613">
    <property type="entry name" value="WSD"/>
    <property type="match status" value="1"/>
</dbReference>
<evidence type="ECO:0000256" key="5">
    <source>
        <dbReference type="ARBA" id="ARBA00023242"/>
    </source>
</evidence>
<feature type="region of interest" description="Disordered" evidence="7">
    <location>
        <begin position="1139"/>
        <end position="1161"/>
    </location>
</feature>
<feature type="domain" description="PHD-type" evidence="8">
    <location>
        <begin position="186"/>
        <end position="231"/>
    </location>
</feature>
<dbReference type="GO" id="GO:0016589">
    <property type="term" value="C:NURF complex"/>
    <property type="evidence" value="ECO:0007669"/>
    <property type="project" value="InterPro"/>
</dbReference>
<dbReference type="PROSITE" id="PS01359">
    <property type="entry name" value="ZF_PHD_1"/>
    <property type="match status" value="1"/>
</dbReference>
<dbReference type="SMART" id="SM00249">
    <property type="entry name" value="PHD"/>
    <property type="match status" value="1"/>
</dbReference>
<feature type="compositionally biased region" description="Basic and acidic residues" evidence="7">
    <location>
        <begin position="1085"/>
        <end position="1095"/>
    </location>
</feature>
<feature type="compositionally biased region" description="Polar residues" evidence="7">
    <location>
        <begin position="1249"/>
        <end position="1263"/>
    </location>
</feature>
<evidence type="ECO:0000259" key="9">
    <source>
        <dbReference type="PROSITE" id="PS50827"/>
    </source>
</evidence>
<evidence type="ECO:0000313" key="10">
    <source>
        <dbReference type="Proteomes" id="UP000887577"/>
    </source>
</evidence>
<dbReference type="Gene3D" id="3.30.40.10">
    <property type="entry name" value="Zinc/RING finger domain, C3HC4 (zinc finger)"/>
    <property type="match status" value="1"/>
</dbReference>
<dbReference type="PANTHER" id="PTHR45975:SF2">
    <property type="entry name" value="NUCLEOSOME-REMODELING FACTOR SUBUNIT BPTF"/>
    <property type="match status" value="1"/>
</dbReference>
<evidence type="ECO:0000256" key="7">
    <source>
        <dbReference type="SAM" id="MobiDB-lite"/>
    </source>
</evidence>
<evidence type="ECO:0000256" key="6">
    <source>
        <dbReference type="PROSITE-ProRule" id="PRU00146"/>
    </source>
</evidence>
<evidence type="ECO:0000259" key="8">
    <source>
        <dbReference type="PROSITE" id="PS50016"/>
    </source>
</evidence>
<name>A0A914YSB8_9BILA</name>
<keyword evidence="3 6" id="KW-0863">Zinc-finger</keyword>
<keyword evidence="10" id="KW-1185">Reference proteome</keyword>
<sequence>MFTVAPEETILCPWIEEVNVPQLMLPRPCHDLIVDGRLLMDLIQVYETVTTFYRLIQLTPFIFEDFCASMRSENQTKLIADIHIALLKALLRDDEEQLTIFAVTETSVSFQILGQLLEPATYGEVLRQYAESDSRFPKEIVEILRSNYPFVSLGDRLKVLFWLCERLVESALVKKEIKAEGKILNESYCRECAKPGDLLLCDGCEASYHMKCLSLDDVPAGEWYCSVCRQQEVHGVTDCEISNEKGTIHRKTPLGYDRHGRVYWFLIRRIIVEDLAQNTVYVYSTIPAIYELISTIDASHYESRLCANIYRILDKIAEQCDITLKMTHFRRDELGQKLVGNKELEQTYIDKDNAHRMIYIVYNIVTNLSVKHEIMEIDESTQDGIQNNLPLKLERKILKYLGFENGILTSTTWSFGVEQEHLVERRNEFVAALEYPPDIKALPLLDDYCRELNIAFRLSFSDGGYRKYDNIYDSNEYAKPTIQRIKEKDRKKYMSTRFSLDEPFLWAVTKGKNMFVDQNLFGRHIQITLRRIVERLPDELYHRLWKGHNKEVFVSKLTKATTPELLRECLLQFEACLRKPAFTNAWWSSLGHTSLIRQTSHDRERRQFLDNLRKKEERELAIAEPSVVNDIVWVNTPRQKNICKNLWRMKNEQYRLNGKGALGGWMWISAQYTRDIVDSAEKPELGIDFQTPIEQLLTTASRKACRLDKLVKKFSCWREAQEEEALLRSQPNCFSPSCSKTSSFIKISGQKIPTKCYSYNCPKCTAEELDTQSQNPDTSAIAKAFDTVRRRAFFAELKKTSANTRGEGIPFPFPVPFHYTHPKTKQQSILILPKYTLKKLSKTGGVKSFHIHGFNRSQKSNYTVWPYLCHRPIFDNCWRYLTHHSKSLHSIALQLRILFASIRWSDLDADDFDEGESVIISHPDYDEKRFVIGHRENPPDGYYEQYKLRVELIALDDDGIPPHIEGDIELDKDKIDISSIPSSTPSSKSTRKSVRRKSKKLNDSALSLRGNVSRKFVERWTDGVQLKLFEIVAYWKRYNEKKPQIRILSKSTPSENRDLRLFSNLQGLPAPRRSSPPPSLVTVTDSRKRFHESDSPEIPKKVVILDEPETTPRQLPRIITIDRRKQDLSGSFIHRIAPSSSSEHRNVFPVTSSPSQNGSNVQRQLKIVRRSDGVRFPTSGTTNGTPLSYVNMNIRPRQPLTSGPRFVTVYRSAGPTPYRDIYRPSHAVRRILVHPPGRQVFMRPLRPTQIHSNQSQNPNDYSQ</sequence>
<dbReference type="InterPro" id="IPR019786">
    <property type="entry name" value="Zinc_finger_PHD-type_CS"/>
</dbReference>
<feature type="compositionally biased region" description="Polar residues" evidence="7">
    <location>
        <begin position="1149"/>
        <end position="1161"/>
    </location>
</feature>
<dbReference type="InterPro" id="IPR019787">
    <property type="entry name" value="Znf_PHD-finger"/>
</dbReference>
<evidence type="ECO:0000256" key="1">
    <source>
        <dbReference type="ARBA" id="ARBA00004123"/>
    </source>
</evidence>
<dbReference type="Pfam" id="PF23011">
    <property type="entry name" value="PHD-1st_NSD"/>
    <property type="match status" value="1"/>
</dbReference>
<dbReference type="InterPro" id="IPR011011">
    <property type="entry name" value="Znf_FYVE_PHD"/>
</dbReference>
<protein>
    <submittedName>
        <fullName evidence="11">Uncharacterized protein</fullName>
    </submittedName>
</protein>
<dbReference type="PROSITE" id="PS50016">
    <property type="entry name" value="ZF_PHD_2"/>
    <property type="match status" value="1"/>
</dbReference>
<reference evidence="11" key="1">
    <citation type="submission" date="2022-11" db="UniProtKB">
        <authorList>
            <consortium name="WormBaseParasite"/>
        </authorList>
    </citation>
    <scope>IDENTIFICATION</scope>
</reference>
<dbReference type="InterPro" id="IPR013083">
    <property type="entry name" value="Znf_RING/FYVE/PHD"/>
</dbReference>
<accession>A0A914YSB8</accession>
<feature type="domain" description="DDT" evidence="9">
    <location>
        <begin position="36"/>
        <end position="96"/>
    </location>
</feature>
<dbReference type="SMART" id="SM00571">
    <property type="entry name" value="DDT"/>
    <property type="match status" value="1"/>
</dbReference>